<dbReference type="GO" id="GO:0005525">
    <property type="term" value="F:GTP binding"/>
    <property type="evidence" value="ECO:0007669"/>
    <property type="project" value="UniProtKB-KW"/>
</dbReference>
<sequence>MEALKHHMDLLGERAWRHTVLLFTCEEELPQGGTIEEHIGKEKALQWLVEQCGGRYHVLNNAHGSPRTQVTELLERIEEMVAENGDNFYLAQVYHDIIESKTQRKYTDPKLEYEERVQQLEYEEREQQLQPRWRKREEELKKQIEELRKTNSELKQGMGKRKRRHSIDVPTNMAGEKVENYITSAVVNGMTVMERAPLLSELRLVLLGKRGAGKTAAGNTIFGKEQFRSKGVSCVKRQAEVTELLERIEEMVAENGGDFYLPQVYHDIIESKTQRKYTDPKLEYEERVQQLEYEEKVQQLQQRWRKREEELKKQIEQLSKTNSKLKQGMGKRRYSIDAPTNMVGEKEENYLKPAGTGHGASLLTDLNHCRLSNYQCDVVLRVGGNSFPAHRVVLACAASYFQRLFSSGRGAGAFTLNFMALANFEKVLNFMYTAEVVTDLTDVGVVYELVHTCQATFPNLQGSGSSPGEQVVDLDLDLGFTHTIAGAASACVMRQSILGGKMKTWRAG</sequence>
<reference evidence="6" key="1">
    <citation type="journal article" date="2023" name="Science">
        <title>Genome structures resolve the early diversification of teleost fishes.</title>
        <authorList>
            <person name="Parey E."/>
            <person name="Louis A."/>
            <person name="Montfort J."/>
            <person name="Bouchez O."/>
            <person name="Roques C."/>
            <person name="Iampietro C."/>
            <person name="Lluch J."/>
            <person name="Castinel A."/>
            <person name="Donnadieu C."/>
            <person name="Desvignes T."/>
            <person name="Floi Bucao C."/>
            <person name="Jouanno E."/>
            <person name="Wen M."/>
            <person name="Mejri S."/>
            <person name="Dirks R."/>
            <person name="Jansen H."/>
            <person name="Henkel C."/>
            <person name="Chen W.J."/>
            <person name="Zahm M."/>
            <person name="Cabau C."/>
            <person name="Klopp C."/>
            <person name="Thompson A.W."/>
            <person name="Robinson-Rechavi M."/>
            <person name="Braasch I."/>
            <person name="Lecointre G."/>
            <person name="Bobe J."/>
            <person name="Postlethwait J.H."/>
            <person name="Berthelot C."/>
            <person name="Roest Crollius H."/>
            <person name="Guiguen Y."/>
        </authorList>
    </citation>
    <scope>NUCLEOTIDE SEQUENCE</scope>
    <source>
        <strain evidence="6">NC1722</strain>
    </source>
</reference>
<gene>
    <name evidence="6" type="ORF">AAFF_G00057000</name>
</gene>
<feature type="domain" description="BTB" evidence="5">
    <location>
        <begin position="376"/>
        <end position="440"/>
    </location>
</feature>
<organism evidence="6 7">
    <name type="scientific">Aldrovandia affinis</name>
    <dbReference type="NCBI Taxonomy" id="143900"/>
    <lineage>
        <taxon>Eukaryota</taxon>
        <taxon>Metazoa</taxon>
        <taxon>Chordata</taxon>
        <taxon>Craniata</taxon>
        <taxon>Vertebrata</taxon>
        <taxon>Euteleostomi</taxon>
        <taxon>Actinopterygii</taxon>
        <taxon>Neopterygii</taxon>
        <taxon>Teleostei</taxon>
        <taxon>Notacanthiformes</taxon>
        <taxon>Halosauridae</taxon>
        <taxon>Aldrovandia</taxon>
    </lineage>
</organism>
<feature type="coiled-coil region" evidence="4">
    <location>
        <begin position="110"/>
        <end position="157"/>
    </location>
</feature>
<dbReference type="Gene3D" id="3.30.710.10">
    <property type="entry name" value="Potassium Channel Kv1.1, Chain A"/>
    <property type="match status" value="1"/>
</dbReference>
<evidence type="ECO:0000259" key="5">
    <source>
        <dbReference type="PROSITE" id="PS50097"/>
    </source>
</evidence>
<evidence type="ECO:0000256" key="4">
    <source>
        <dbReference type="SAM" id="Coils"/>
    </source>
</evidence>
<keyword evidence="2" id="KW-0547">Nucleotide-binding</keyword>
<evidence type="ECO:0000313" key="7">
    <source>
        <dbReference type="Proteomes" id="UP001221898"/>
    </source>
</evidence>
<dbReference type="PANTHER" id="PTHR10903">
    <property type="entry name" value="GTPASE, IMAP FAMILY MEMBER-RELATED"/>
    <property type="match status" value="1"/>
</dbReference>
<comment type="similarity">
    <text evidence="1">Belongs to the TRAFAC class TrmE-Era-EngA-EngB-Septin-like GTPase superfamily. AIG1/Toc34/Toc159-like paraseptin GTPase family. IAN subfamily.</text>
</comment>
<evidence type="ECO:0000313" key="6">
    <source>
        <dbReference type="EMBL" id="KAJ8393785.1"/>
    </source>
</evidence>
<comment type="caution">
    <text evidence="6">The sequence shown here is derived from an EMBL/GenBank/DDBJ whole genome shotgun (WGS) entry which is preliminary data.</text>
</comment>
<evidence type="ECO:0000256" key="2">
    <source>
        <dbReference type="ARBA" id="ARBA00022741"/>
    </source>
</evidence>
<name>A0AAD7S0T6_9TELE</name>
<dbReference type="EMBL" id="JAINUG010000133">
    <property type="protein sequence ID" value="KAJ8393785.1"/>
    <property type="molecule type" value="Genomic_DNA"/>
</dbReference>
<dbReference type="InterPro" id="IPR011333">
    <property type="entry name" value="SKP1/BTB/POZ_sf"/>
</dbReference>
<dbReference type="Gene3D" id="3.40.50.300">
    <property type="entry name" value="P-loop containing nucleotide triphosphate hydrolases"/>
    <property type="match status" value="2"/>
</dbReference>
<accession>A0AAD7S0T6</accession>
<keyword evidence="7" id="KW-1185">Reference proteome</keyword>
<proteinExistence type="inferred from homology"/>
<dbReference type="SMART" id="SM00225">
    <property type="entry name" value="BTB"/>
    <property type="match status" value="1"/>
</dbReference>
<dbReference type="InterPro" id="IPR027417">
    <property type="entry name" value="P-loop_NTPase"/>
</dbReference>
<keyword evidence="3" id="KW-0342">GTP-binding</keyword>
<dbReference type="InterPro" id="IPR006703">
    <property type="entry name" value="G_AIG1"/>
</dbReference>
<dbReference type="InterPro" id="IPR000210">
    <property type="entry name" value="BTB/POZ_dom"/>
</dbReference>
<dbReference type="InterPro" id="IPR045058">
    <property type="entry name" value="GIMA/IAN/Toc"/>
</dbReference>
<feature type="coiled-coil region" evidence="4">
    <location>
        <begin position="290"/>
        <end position="328"/>
    </location>
</feature>
<evidence type="ECO:0000256" key="1">
    <source>
        <dbReference type="ARBA" id="ARBA00008535"/>
    </source>
</evidence>
<dbReference type="Pfam" id="PF00651">
    <property type="entry name" value="BTB"/>
    <property type="match status" value="1"/>
</dbReference>
<protein>
    <recommendedName>
        <fullName evidence="5">BTB domain-containing protein</fullName>
    </recommendedName>
</protein>
<dbReference type="PROSITE" id="PS50097">
    <property type="entry name" value="BTB"/>
    <property type="match status" value="1"/>
</dbReference>
<dbReference type="Pfam" id="PF04548">
    <property type="entry name" value="AIG1"/>
    <property type="match status" value="2"/>
</dbReference>
<keyword evidence="4" id="KW-0175">Coiled coil</keyword>
<dbReference type="AlphaFoldDB" id="A0AAD7S0T6"/>
<dbReference type="PANTHER" id="PTHR10903:SF107">
    <property type="entry name" value="GTPASE IMAP FAMILY MEMBER 4-LIKE-RELATED"/>
    <property type="match status" value="1"/>
</dbReference>
<dbReference type="SUPFAM" id="SSF54695">
    <property type="entry name" value="POZ domain"/>
    <property type="match status" value="1"/>
</dbReference>
<dbReference type="Proteomes" id="UP001221898">
    <property type="component" value="Unassembled WGS sequence"/>
</dbReference>
<evidence type="ECO:0000256" key="3">
    <source>
        <dbReference type="ARBA" id="ARBA00023134"/>
    </source>
</evidence>